<dbReference type="EMBL" id="SRPR01000660">
    <property type="protein sequence ID" value="KAG5951279.1"/>
    <property type="molecule type" value="Genomic_DNA"/>
</dbReference>
<proteinExistence type="predicted"/>
<keyword evidence="4" id="KW-1185">Reference proteome</keyword>
<protein>
    <submittedName>
        <fullName evidence="3">Uncharacterized protein</fullName>
    </submittedName>
</protein>
<name>A0A9P7MUF5_9HYPO</name>
<dbReference type="Proteomes" id="UP000742024">
    <property type="component" value="Unassembled WGS sequence"/>
</dbReference>
<dbReference type="EMBL" id="SRPS01000094">
    <property type="protein sequence ID" value="KAG5969418.1"/>
    <property type="molecule type" value="Genomic_DNA"/>
</dbReference>
<evidence type="ECO:0000256" key="1">
    <source>
        <dbReference type="SAM" id="MobiDB-lite"/>
    </source>
</evidence>
<dbReference type="Proteomes" id="UP000784919">
    <property type="component" value="Unassembled WGS sequence"/>
</dbReference>
<sequence>MAPSRSHAGPPTVSRLMTSRGLESIPPKKIHYLFGPCLVGRQYLGEERSNRRLDKAKIIIDIDTVDGSRPRGRSEVRQSTRLSYEEQPAVGLAQEIENHHGGTATGAPL</sequence>
<feature type="region of interest" description="Disordered" evidence="1">
    <location>
        <begin position="1"/>
        <end position="20"/>
    </location>
</feature>
<reference evidence="3 4" key="1">
    <citation type="journal article" date="2020" name="bioRxiv">
        <title>Whole genome comparisons of ergot fungi reveals the divergence and evolution of species within the genus Claviceps are the result of varying mechanisms driving genome evolution and host range expansion.</title>
        <authorList>
            <person name="Wyka S.A."/>
            <person name="Mondo S.J."/>
            <person name="Liu M."/>
            <person name="Dettman J."/>
            <person name="Nalam V."/>
            <person name="Broders K.D."/>
        </authorList>
    </citation>
    <scope>NUCLEOTIDE SEQUENCE</scope>
    <source>
        <strain evidence="3">CCC 1102</strain>
        <strain evidence="2 4">LM583</strain>
    </source>
</reference>
<organism evidence="3 5">
    <name type="scientific">Claviceps arundinis</name>
    <dbReference type="NCBI Taxonomy" id="1623583"/>
    <lineage>
        <taxon>Eukaryota</taxon>
        <taxon>Fungi</taxon>
        <taxon>Dikarya</taxon>
        <taxon>Ascomycota</taxon>
        <taxon>Pezizomycotina</taxon>
        <taxon>Sordariomycetes</taxon>
        <taxon>Hypocreomycetidae</taxon>
        <taxon>Hypocreales</taxon>
        <taxon>Clavicipitaceae</taxon>
        <taxon>Claviceps</taxon>
    </lineage>
</organism>
<feature type="compositionally biased region" description="Basic and acidic residues" evidence="1">
    <location>
        <begin position="66"/>
        <end position="78"/>
    </location>
</feature>
<evidence type="ECO:0000313" key="4">
    <source>
        <dbReference type="Proteomes" id="UP000742024"/>
    </source>
</evidence>
<evidence type="ECO:0000313" key="2">
    <source>
        <dbReference type="EMBL" id="KAG5951279.1"/>
    </source>
</evidence>
<evidence type="ECO:0000313" key="5">
    <source>
        <dbReference type="Proteomes" id="UP000784919"/>
    </source>
</evidence>
<comment type="caution">
    <text evidence="3">The sequence shown here is derived from an EMBL/GenBank/DDBJ whole genome shotgun (WGS) entry which is preliminary data.</text>
</comment>
<dbReference type="AlphaFoldDB" id="A0A9P7MUF5"/>
<accession>A0A9P7MUF5</accession>
<evidence type="ECO:0000313" key="3">
    <source>
        <dbReference type="EMBL" id="KAG5969418.1"/>
    </source>
</evidence>
<feature type="region of interest" description="Disordered" evidence="1">
    <location>
        <begin position="66"/>
        <end position="109"/>
    </location>
</feature>
<gene>
    <name evidence="3" type="ORF">E4U56_008320</name>
    <name evidence="2" type="ORF">E4U57_006997</name>
</gene>